<dbReference type="Pfam" id="PF25360">
    <property type="entry name" value="TPR_ATM"/>
    <property type="match status" value="1"/>
</dbReference>
<keyword evidence="2" id="KW-1185">Reference proteome</keyword>
<evidence type="ECO:0000313" key="1">
    <source>
        <dbReference type="EMBL" id="KAH7550460.1"/>
    </source>
</evidence>
<dbReference type="PANTHER" id="PTHR37079:SF4">
    <property type="entry name" value="SERINE_THREONINE-PROTEIN KINASE ATM"/>
    <property type="match status" value="1"/>
</dbReference>
<dbReference type="EMBL" id="JAFEMO010000013">
    <property type="protein sequence ID" value="KAH7550460.1"/>
    <property type="molecule type" value="Genomic_DNA"/>
</dbReference>
<accession>A0ABQ8H965</accession>
<dbReference type="InterPro" id="IPR038980">
    <property type="entry name" value="ATM_plant"/>
</dbReference>
<dbReference type="Proteomes" id="UP000827721">
    <property type="component" value="Unassembled WGS sequence"/>
</dbReference>
<sequence>MPPLPALLYVDRTTSFTGKSSVEDDIHIYFYSDVLRRSKYFAGESSAPFNRSLRRERIDCEKGAAVLQSTILHLAEISEIERDKLIKKHMVSIVSHILSLASSASDPAVPFFPRDTIAHAIQTVVDGFLETEDCPRSAVVVDKINIFRPDRVFMFIVEMHYKVAAAAHYRHRRHRLAGIEVLINILGHRAAISSTSNYLFNLIGQSIGCHALQDQCCHIISALLKAFKTNPSKEIINVLGEQLQFLVTKLVACCIPSESSGEPSGSRSSQVLSLLLQLTVESDPSLHNYIRELEPFPEIDIFDEIRNFHEEICRAYSARDHLLKFVKRSCYLPSRLLSWRSLQALHNKLLVSDTFHREMNAEDVVDWHSDREIVHAVWTLVRRCCSDDASSIRAWVGIWDPHCVVFRLPRDSAQICQPIKHGNPSESNFHMDTGISEELLVVLLKVLKKYLMDDSVKVVDMTSQTLRGILSTERGQRAIMSFDSYERSLVEVFSKGINVELVEKFLCDLDMKFKADVILPENSTVWETNYKTFEMWICPLVYSLIGYCNDPILRLCQDIVLLKSEVAELLMPIVFVNLARRKDMDVNLHKIISAQVQKHIFTESNNLMKSIQILLNALNELRLCHVMERSSFVPPKRGASKTAVNALIPAYVNSEGFLWALFFVNLAESG</sequence>
<comment type="caution">
    <text evidence="1">The sequence shown here is derived from an EMBL/GenBank/DDBJ whole genome shotgun (WGS) entry which is preliminary data.</text>
</comment>
<dbReference type="PANTHER" id="PTHR37079">
    <property type="entry name" value="SERINE/THREONINE-PROTEIN KINASE ATM"/>
    <property type="match status" value="1"/>
</dbReference>
<evidence type="ECO:0000313" key="2">
    <source>
        <dbReference type="Proteomes" id="UP000827721"/>
    </source>
</evidence>
<reference evidence="1 2" key="1">
    <citation type="submission" date="2021-02" db="EMBL/GenBank/DDBJ databases">
        <title>Plant Genome Project.</title>
        <authorList>
            <person name="Zhang R.-G."/>
        </authorList>
    </citation>
    <scope>NUCLEOTIDE SEQUENCE [LARGE SCALE GENOMIC DNA]</scope>
    <source>
        <tissue evidence="1">Leaves</tissue>
    </source>
</reference>
<organism evidence="1 2">
    <name type="scientific">Xanthoceras sorbifolium</name>
    <dbReference type="NCBI Taxonomy" id="99658"/>
    <lineage>
        <taxon>Eukaryota</taxon>
        <taxon>Viridiplantae</taxon>
        <taxon>Streptophyta</taxon>
        <taxon>Embryophyta</taxon>
        <taxon>Tracheophyta</taxon>
        <taxon>Spermatophyta</taxon>
        <taxon>Magnoliopsida</taxon>
        <taxon>eudicotyledons</taxon>
        <taxon>Gunneridae</taxon>
        <taxon>Pentapetalae</taxon>
        <taxon>rosids</taxon>
        <taxon>malvids</taxon>
        <taxon>Sapindales</taxon>
        <taxon>Sapindaceae</taxon>
        <taxon>Xanthoceroideae</taxon>
        <taxon>Xanthoceras</taxon>
    </lineage>
</organism>
<protein>
    <submittedName>
        <fullName evidence="1">Uncharacterized protein</fullName>
    </submittedName>
</protein>
<proteinExistence type="predicted"/>
<gene>
    <name evidence="1" type="ORF">JRO89_XS13G0195300</name>
</gene>
<dbReference type="InterPro" id="IPR057445">
    <property type="entry name" value="ATM_TPR"/>
</dbReference>
<name>A0ABQ8H965_9ROSI</name>